<gene>
    <name evidence="9" type="ORF">ACFO5K_22510</name>
</gene>
<evidence type="ECO:0000256" key="6">
    <source>
        <dbReference type="ARBA" id="ARBA00023002"/>
    </source>
</evidence>
<protein>
    <submittedName>
        <fullName evidence="9">DUF4873 domain-containing protein</fullName>
    </submittedName>
</protein>
<evidence type="ECO:0000256" key="4">
    <source>
        <dbReference type="ARBA" id="ARBA00022827"/>
    </source>
</evidence>
<dbReference type="Proteomes" id="UP001595844">
    <property type="component" value="Unassembled WGS sequence"/>
</dbReference>
<dbReference type="InterPro" id="IPR032371">
    <property type="entry name" value="DUF4873"/>
</dbReference>
<dbReference type="Pfam" id="PF16170">
    <property type="entry name" value="DUF4873"/>
    <property type="match status" value="1"/>
</dbReference>
<keyword evidence="10" id="KW-1185">Reference proteome</keyword>
<dbReference type="Gene3D" id="3.50.50.60">
    <property type="entry name" value="FAD/NAD(P)-binding domain"/>
    <property type="match status" value="2"/>
</dbReference>
<evidence type="ECO:0000256" key="3">
    <source>
        <dbReference type="ARBA" id="ARBA00022630"/>
    </source>
</evidence>
<evidence type="ECO:0000256" key="1">
    <source>
        <dbReference type="ARBA" id="ARBA00001974"/>
    </source>
</evidence>
<dbReference type="PANTHER" id="PTHR43098">
    <property type="entry name" value="L-ORNITHINE N(5)-MONOOXYGENASE-RELATED"/>
    <property type="match status" value="1"/>
</dbReference>
<evidence type="ECO:0000259" key="8">
    <source>
        <dbReference type="PROSITE" id="PS50206"/>
    </source>
</evidence>
<evidence type="ECO:0000256" key="2">
    <source>
        <dbReference type="ARBA" id="ARBA00010139"/>
    </source>
</evidence>
<dbReference type="EMBL" id="JBHSDL010000028">
    <property type="protein sequence ID" value="MFC4376867.1"/>
    <property type="molecule type" value="Genomic_DNA"/>
</dbReference>
<evidence type="ECO:0000313" key="9">
    <source>
        <dbReference type="EMBL" id="MFC4376867.1"/>
    </source>
</evidence>
<comment type="cofactor">
    <cofactor evidence="1">
        <name>FAD</name>
        <dbReference type="ChEBI" id="CHEBI:57692"/>
    </cofactor>
</comment>
<dbReference type="PROSITE" id="PS50206">
    <property type="entry name" value="RHODANESE_3"/>
    <property type="match status" value="1"/>
</dbReference>
<name>A0ABV8VMJ4_9NOCA</name>
<proteinExistence type="inferred from homology"/>
<keyword evidence="6" id="KW-0560">Oxidoreductase</keyword>
<dbReference type="RefSeq" id="WP_378566499.1">
    <property type="nucleotide sequence ID" value="NZ_JBHSDL010000028.1"/>
</dbReference>
<evidence type="ECO:0000256" key="7">
    <source>
        <dbReference type="ARBA" id="ARBA00023033"/>
    </source>
</evidence>
<keyword evidence="4" id="KW-0274">FAD</keyword>
<dbReference type="InterPro" id="IPR050775">
    <property type="entry name" value="FAD-binding_Monooxygenases"/>
</dbReference>
<dbReference type="InterPro" id="IPR001763">
    <property type="entry name" value="Rhodanese-like_dom"/>
</dbReference>
<reference evidence="10" key="1">
    <citation type="journal article" date="2019" name="Int. J. Syst. Evol. Microbiol.">
        <title>The Global Catalogue of Microorganisms (GCM) 10K type strain sequencing project: providing services to taxonomists for standard genome sequencing and annotation.</title>
        <authorList>
            <consortium name="The Broad Institute Genomics Platform"/>
            <consortium name="The Broad Institute Genome Sequencing Center for Infectious Disease"/>
            <person name="Wu L."/>
            <person name="Ma J."/>
        </authorList>
    </citation>
    <scope>NUCLEOTIDE SEQUENCE [LARGE SCALE GENOMIC DNA]</scope>
    <source>
        <strain evidence="10">IBRC-M 10490</strain>
    </source>
</reference>
<accession>A0ABV8VMJ4</accession>
<organism evidence="9 10">
    <name type="scientific">Nocardia halotolerans</name>
    <dbReference type="NCBI Taxonomy" id="1755878"/>
    <lineage>
        <taxon>Bacteria</taxon>
        <taxon>Bacillati</taxon>
        <taxon>Actinomycetota</taxon>
        <taxon>Actinomycetes</taxon>
        <taxon>Mycobacteriales</taxon>
        <taxon>Nocardiaceae</taxon>
        <taxon>Nocardia</taxon>
    </lineage>
</organism>
<evidence type="ECO:0000313" key="10">
    <source>
        <dbReference type="Proteomes" id="UP001595844"/>
    </source>
</evidence>
<keyword evidence="7" id="KW-0503">Monooxygenase</keyword>
<dbReference type="SUPFAM" id="SSF51905">
    <property type="entry name" value="FAD/NAD(P)-binding domain"/>
    <property type="match status" value="2"/>
</dbReference>
<dbReference type="PANTHER" id="PTHR43098:SF3">
    <property type="entry name" value="L-ORNITHINE N(5)-MONOOXYGENASE-RELATED"/>
    <property type="match status" value="1"/>
</dbReference>
<keyword evidence="3" id="KW-0285">Flavoprotein</keyword>
<sequence length="358" mass="39243">MSEQPTPCHDIVVIGAGFGGRCAAGALRAAGIDNVTVLDGDDEVVSQVFDDDTWTLRTSAGEEFVTRAVIADTGPPHTGAPGRTLPGLGGRLGRSIYLAVPASCLFEHARISFDHETAAAAFRHQQGTNQAEAAETYVGIAANGVPNYFALTALDTGLGDRMAMLVIEAQVRYIVRLLVALNEREYTRVEPKAHVQAQFNRELRREPAGAGWTVGGRRGERSTRSQPYWRRLRRANLGDFEFTRLTDREEDEDYSGPAVLIDADGDRHEVHVHLLAVYEPVENTVRWYGRVAPSPRLRALHVRNNLPIQLRIGANDPVDGVLVDADPWGGSRIHGRGAYPYPPVLDAELEQLFAAHKD</sequence>
<evidence type="ECO:0000256" key="5">
    <source>
        <dbReference type="ARBA" id="ARBA00022857"/>
    </source>
</evidence>
<comment type="caution">
    <text evidence="9">The sequence shown here is derived from an EMBL/GenBank/DDBJ whole genome shotgun (WGS) entry which is preliminary data.</text>
</comment>
<keyword evidence="5" id="KW-0521">NADP</keyword>
<comment type="similarity">
    <text evidence="2">Belongs to the FAD-binding monooxygenase family.</text>
</comment>
<feature type="domain" description="Rhodanese" evidence="8">
    <location>
        <begin position="11"/>
        <end position="46"/>
    </location>
</feature>
<dbReference type="InterPro" id="IPR036188">
    <property type="entry name" value="FAD/NAD-bd_sf"/>
</dbReference>